<name>R7RME9_9CLOT</name>
<dbReference type="CDD" id="cd04301">
    <property type="entry name" value="NAT_SF"/>
    <property type="match status" value="1"/>
</dbReference>
<dbReference type="OrthoDB" id="1954095at2"/>
<dbReference type="EMBL" id="CAVN010000087">
    <property type="protein sequence ID" value="CDF57352.1"/>
    <property type="molecule type" value="Genomic_DNA"/>
</dbReference>
<dbReference type="SUPFAM" id="SSF55729">
    <property type="entry name" value="Acyl-CoA N-acyltransferases (Nat)"/>
    <property type="match status" value="1"/>
</dbReference>
<dbReference type="InterPro" id="IPR000182">
    <property type="entry name" value="GNAT_dom"/>
</dbReference>
<comment type="caution">
    <text evidence="2">The sequence shown here is derived from an EMBL/GenBank/DDBJ whole genome shotgun (WGS) entry which is preliminary data.</text>
</comment>
<feature type="domain" description="N-acetyltransferase" evidence="1">
    <location>
        <begin position="123"/>
        <end position="256"/>
    </location>
</feature>
<accession>R7RME9</accession>
<reference evidence="2" key="1">
    <citation type="submission" date="2013-03" db="EMBL/GenBank/DDBJ databases">
        <title>Draft genome sequence of the hydrogen-ethanol-producing anaerobic alkalithermophilic Caloramator celere.</title>
        <authorList>
            <person name="Ciranna A."/>
            <person name="Larjo A."/>
            <person name="Kivisto A."/>
            <person name="Santala V."/>
            <person name="Roos C."/>
            <person name="Karp M."/>
        </authorList>
    </citation>
    <scope>NUCLEOTIDE SEQUENCE [LARGE SCALE GENOMIC DNA]</scope>
    <source>
        <strain evidence="2">DSM 8682</strain>
    </source>
</reference>
<dbReference type="Proteomes" id="UP000014923">
    <property type="component" value="Unassembled WGS sequence"/>
</dbReference>
<dbReference type="Pfam" id="PF00583">
    <property type="entry name" value="Acetyltransf_1"/>
    <property type="match status" value="1"/>
</dbReference>
<proteinExistence type="predicted"/>
<dbReference type="GO" id="GO:0016747">
    <property type="term" value="F:acyltransferase activity, transferring groups other than amino-acyl groups"/>
    <property type="evidence" value="ECO:0007669"/>
    <property type="project" value="InterPro"/>
</dbReference>
<organism evidence="2 3">
    <name type="scientific">Thermobrachium celere DSM 8682</name>
    <dbReference type="NCBI Taxonomy" id="941824"/>
    <lineage>
        <taxon>Bacteria</taxon>
        <taxon>Bacillati</taxon>
        <taxon>Bacillota</taxon>
        <taxon>Clostridia</taxon>
        <taxon>Eubacteriales</taxon>
        <taxon>Clostridiaceae</taxon>
        <taxon>Thermobrachium</taxon>
    </lineage>
</organism>
<dbReference type="RefSeq" id="WP_018660411.1">
    <property type="nucleotide sequence ID" value="NZ_HF952018.1"/>
</dbReference>
<evidence type="ECO:0000259" key="1">
    <source>
        <dbReference type="PROSITE" id="PS51186"/>
    </source>
</evidence>
<protein>
    <recommendedName>
        <fullName evidence="1">N-acetyltransferase domain-containing protein</fullName>
    </recommendedName>
</protein>
<keyword evidence="3" id="KW-1185">Reference proteome</keyword>
<gene>
    <name evidence="2" type="ORF">TCEL_01266</name>
</gene>
<dbReference type="eggNOG" id="ENOG5033QC8">
    <property type="taxonomic scope" value="Bacteria"/>
</dbReference>
<sequence>MAHFATILDLKRIIKHRPSYITEEELYNIYNDGYMVVSDVNPLHFSYPVRYYDNIMIRYHIKDYDELNEMLKIFLDLFNEDIYVSNIPEEKLEIFKSIKFYPIFKTNTLIKKDFEIEGIVPNCYFIPYSNIYSQDILNIDNSFFYDIFKLKPHHIIEMSKDPYIKITLLMHNGNCIGYSIYRLNHTLGFGYIIKMAVDKDYHHKGFGSMLLREVINSFKSKGVLPICIDCIDSSTSFFEKHGFKKISSGFILKHEI</sequence>
<evidence type="ECO:0000313" key="3">
    <source>
        <dbReference type="Proteomes" id="UP000014923"/>
    </source>
</evidence>
<evidence type="ECO:0000313" key="2">
    <source>
        <dbReference type="EMBL" id="CDF57352.1"/>
    </source>
</evidence>
<dbReference type="HOGENOM" id="CLU_1085583_0_0_9"/>
<dbReference type="Gene3D" id="3.40.630.30">
    <property type="match status" value="1"/>
</dbReference>
<dbReference type="AlphaFoldDB" id="R7RME9"/>
<dbReference type="InterPro" id="IPR016181">
    <property type="entry name" value="Acyl_CoA_acyltransferase"/>
</dbReference>
<dbReference type="PROSITE" id="PS51186">
    <property type="entry name" value="GNAT"/>
    <property type="match status" value="1"/>
</dbReference>